<feature type="chain" id="PRO_5038993760" evidence="1">
    <location>
        <begin position="34"/>
        <end position="343"/>
    </location>
</feature>
<dbReference type="PANTHER" id="PTHR30024">
    <property type="entry name" value="ALIPHATIC SULFONATES-BINDING PROTEIN-RELATED"/>
    <property type="match status" value="1"/>
</dbReference>
<evidence type="ECO:0000313" key="3">
    <source>
        <dbReference type="EMBL" id="MBK0419288.1"/>
    </source>
</evidence>
<evidence type="ECO:0000313" key="4">
    <source>
        <dbReference type="Proteomes" id="UP000608530"/>
    </source>
</evidence>
<name>A0A934Q7T9_9MICO</name>
<dbReference type="EMBL" id="JAEHOH010000012">
    <property type="protein sequence ID" value="MBK0419288.1"/>
    <property type="molecule type" value="Genomic_DNA"/>
</dbReference>
<organism evidence="3 4">
    <name type="scientific">Leucobacter chromiisoli</name>
    <dbReference type="NCBI Taxonomy" id="2796471"/>
    <lineage>
        <taxon>Bacteria</taxon>
        <taxon>Bacillati</taxon>
        <taxon>Actinomycetota</taxon>
        <taxon>Actinomycetes</taxon>
        <taxon>Micrococcales</taxon>
        <taxon>Microbacteriaceae</taxon>
        <taxon>Leucobacter</taxon>
    </lineage>
</organism>
<dbReference type="PROSITE" id="PS51257">
    <property type="entry name" value="PROKAR_LIPOPROTEIN"/>
    <property type="match status" value="1"/>
</dbReference>
<proteinExistence type="predicted"/>
<evidence type="ECO:0000259" key="2">
    <source>
        <dbReference type="Pfam" id="PF09084"/>
    </source>
</evidence>
<protein>
    <submittedName>
        <fullName evidence="3">NrtA/SsuA/CpmA family ABC transporter substrate-binding protein</fullName>
    </submittedName>
</protein>
<dbReference type="Pfam" id="PF09084">
    <property type="entry name" value="NMT1"/>
    <property type="match status" value="1"/>
</dbReference>
<comment type="caution">
    <text evidence="3">The sequence shown here is derived from an EMBL/GenBank/DDBJ whole genome shotgun (WGS) entry which is preliminary data.</text>
</comment>
<dbReference type="Proteomes" id="UP000608530">
    <property type="component" value="Unassembled WGS sequence"/>
</dbReference>
<reference evidence="3" key="1">
    <citation type="submission" date="2020-12" db="EMBL/GenBank/DDBJ databases">
        <title>Leucobacter sp. CAS1, isolated from Chromium sludge.</title>
        <authorList>
            <person name="Xu Z."/>
        </authorList>
    </citation>
    <scope>NUCLEOTIDE SEQUENCE</scope>
    <source>
        <strain evidence="3">CSA1</strain>
    </source>
</reference>
<keyword evidence="1" id="KW-0732">Signal</keyword>
<dbReference type="InterPro" id="IPR015168">
    <property type="entry name" value="SsuA/THI5"/>
</dbReference>
<dbReference type="RefSeq" id="WP_200115433.1">
    <property type="nucleotide sequence ID" value="NZ_JAEHOH010000012.1"/>
</dbReference>
<sequence>MHPRPKTSRRLGAIALLLAVPAMLLSACTSGSALEQGARADEGSTGDGAYTLKVTDPVNNGWLAVAKRDGTLEDALEPLGTTVEWVPAKGAVSANLPLFSTGEIQVSEGAFTPVVGAASQDAPIRVGAVLGTEAAGDDSGIVATEASGASDVADLAGKSIAVNPAGKGEYIVLLALERAGLAKDDVELQYLQPAEALSAFTSGKVDAVATFGDFFRQAQETGTVVATERDIDSQDREIILFTADLLADRPDIAQAVVEAAGPVVAARSEHPEDYVNVFDSSGPRALEGDALDWQVRVNGANPATLRVPDEQDRERLQSIIDVFAANGVIPEGVTADDLVADLG</sequence>
<dbReference type="CDD" id="cd01008">
    <property type="entry name" value="PBP2_NrtA_SsuA_CpmA_like"/>
    <property type="match status" value="1"/>
</dbReference>
<dbReference type="AlphaFoldDB" id="A0A934Q7T9"/>
<keyword evidence="4" id="KW-1185">Reference proteome</keyword>
<accession>A0A934Q7T9</accession>
<gene>
    <name evidence="3" type="ORF">JD276_09605</name>
</gene>
<feature type="domain" description="SsuA/THI5-like" evidence="2">
    <location>
        <begin position="97"/>
        <end position="272"/>
    </location>
</feature>
<feature type="signal peptide" evidence="1">
    <location>
        <begin position="1"/>
        <end position="33"/>
    </location>
</feature>
<evidence type="ECO:0000256" key="1">
    <source>
        <dbReference type="SAM" id="SignalP"/>
    </source>
</evidence>
<dbReference type="SUPFAM" id="SSF53850">
    <property type="entry name" value="Periplasmic binding protein-like II"/>
    <property type="match status" value="1"/>
</dbReference>
<dbReference type="Gene3D" id="3.40.190.10">
    <property type="entry name" value="Periplasmic binding protein-like II"/>
    <property type="match status" value="2"/>
</dbReference>